<sequence length="118" mass="12753">MTDTGTPLPVADLPGTIRRYLRAHNAHDAQAATAELTPEATVTDEGRTHRGVPAVAEWLTRAASAYTYTTTLVGAAYDGPDRYTVVQHLEGDFPGGTVDLRFRFTLDQDRIASLVIAP</sequence>
<evidence type="ECO:0000313" key="2">
    <source>
        <dbReference type="EMBL" id="SDO92814.1"/>
    </source>
</evidence>
<name>A0A1H0NJE6_9ACTN</name>
<dbReference type="InterPro" id="IPR037401">
    <property type="entry name" value="SnoaL-like"/>
</dbReference>
<keyword evidence="3" id="KW-1185">Reference proteome</keyword>
<feature type="domain" description="SnoaL-like" evidence="1">
    <location>
        <begin position="17"/>
        <end position="112"/>
    </location>
</feature>
<reference evidence="2 3" key="1">
    <citation type="submission" date="2016-10" db="EMBL/GenBank/DDBJ databases">
        <authorList>
            <person name="de Groot N.N."/>
        </authorList>
    </citation>
    <scope>NUCLEOTIDE SEQUENCE [LARGE SCALE GENOMIC DNA]</scope>
    <source>
        <strain evidence="2 3">CGMCC 4.2022</strain>
    </source>
</reference>
<proteinExistence type="predicted"/>
<dbReference type="Proteomes" id="UP000199341">
    <property type="component" value="Unassembled WGS sequence"/>
</dbReference>
<dbReference type="OrthoDB" id="8684708at2"/>
<dbReference type="EMBL" id="FNIE01000014">
    <property type="protein sequence ID" value="SDO92814.1"/>
    <property type="molecule type" value="Genomic_DNA"/>
</dbReference>
<dbReference type="STRING" id="310781.SAMN05216259_11488"/>
<dbReference type="Pfam" id="PF12680">
    <property type="entry name" value="SnoaL_2"/>
    <property type="match status" value="1"/>
</dbReference>
<dbReference type="AlphaFoldDB" id="A0A1H0NJE6"/>
<gene>
    <name evidence="2" type="ORF">SAMN05216259_11488</name>
</gene>
<dbReference type="Gene3D" id="3.10.450.50">
    <property type="match status" value="1"/>
</dbReference>
<protein>
    <submittedName>
        <fullName evidence="2">SnoaL-like domain-containing protein</fullName>
    </submittedName>
</protein>
<accession>A0A1H0NJE6</accession>
<evidence type="ECO:0000259" key="1">
    <source>
        <dbReference type="Pfam" id="PF12680"/>
    </source>
</evidence>
<dbReference type="RefSeq" id="WP_093787281.1">
    <property type="nucleotide sequence ID" value="NZ_FNIE01000014.1"/>
</dbReference>
<dbReference type="InterPro" id="IPR032710">
    <property type="entry name" value="NTF2-like_dom_sf"/>
</dbReference>
<dbReference type="SUPFAM" id="SSF54427">
    <property type="entry name" value="NTF2-like"/>
    <property type="match status" value="1"/>
</dbReference>
<organism evidence="2 3">
    <name type="scientific">Actinacidiphila guanduensis</name>
    <dbReference type="NCBI Taxonomy" id="310781"/>
    <lineage>
        <taxon>Bacteria</taxon>
        <taxon>Bacillati</taxon>
        <taxon>Actinomycetota</taxon>
        <taxon>Actinomycetes</taxon>
        <taxon>Kitasatosporales</taxon>
        <taxon>Streptomycetaceae</taxon>
        <taxon>Actinacidiphila</taxon>
    </lineage>
</organism>
<evidence type="ECO:0000313" key="3">
    <source>
        <dbReference type="Proteomes" id="UP000199341"/>
    </source>
</evidence>